<name>A0A4Z1PA21_9PEZI</name>
<evidence type="ECO:0000256" key="2">
    <source>
        <dbReference type="SAM" id="Phobius"/>
    </source>
</evidence>
<dbReference type="OrthoDB" id="10492216at2759"/>
<keyword evidence="2" id="KW-1133">Transmembrane helix</keyword>
<dbReference type="Proteomes" id="UP000298493">
    <property type="component" value="Unassembled WGS sequence"/>
</dbReference>
<sequence>MSISRAERKASVLNRVLIILGLIVCTCSIIPGILYRLQREDLATCNAWDKNGITAAEIDNRLNRHLTMHDSLPWTDEKLFRINDRQCDDMFHEAFILITLIIFLLDLGGLLIIYALRGSIWSFVRTLFTGGTSIRRCVEPKSSMPFDSTAPFVVPSYEEPPNRHREDLEPMPFFQSLTFPGRSKRLSTIPEAKSRFGSSQDSSKDSGSATGQVNTGKSRKERFFEEIMKERKKIEDAGEWHFADHSKERQGQGRDSMLEDVQPPPKSKLQFYDEGLKANSEQAVAAFKAEDDNMKLQFASRAEEGRGKRKDSISEDMKPALMAMLQPNLPAASNQVKIDAASLNAERASQRMEFAPKEIAEEDVVW</sequence>
<feature type="transmembrane region" description="Helical" evidence="2">
    <location>
        <begin position="12"/>
        <end position="34"/>
    </location>
</feature>
<keyword evidence="2" id="KW-0812">Transmembrane</keyword>
<dbReference type="EMBL" id="SNSC02000009">
    <property type="protein sequence ID" value="TID21771.1"/>
    <property type="molecule type" value="Genomic_DNA"/>
</dbReference>
<accession>A0A4Z1PA21</accession>
<protein>
    <submittedName>
        <fullName evidence="3">Uncharacterized protein</fullName>
    </submittedName>
</protein>
<organism evidence="3 4">
    <name type="scientific">Venturia nashicola</name>
    <dbReference type="NCBI Taxonomy" id="86259"/>
    <lineage>
        <taxon>Eukaryota</taxon>
        <taxon>Fungi</taxon>
        <taxon>Dikarya</taxon>
        <taxon>Ascomycota</taxon>
        <taxon>Pezizomycotina</taxon>
        <taxon>Dothideomycetes</taxon>
        <taxon>Pleosporomycetidae</taxon>
        <taxon>Venturiales</taxon>
        <taxon>Venturiaceae</taxon>
        <taxon>Venturia</taxon>
    </lineage>
</organism>
<gene>
    <name evidence="3" type="ORF">E6O75_ATG05166</name>
</gene>
<proteinExistence type="predicted"/>
<dbReference type="AlphaFoldDB" id="A0A4Z1PA21"/>
<feature type="region of interest" description="Disordered" evidence="1">
    <location>
        <begin position="191"/>
        <end position="222"/>
    </location>
</feature>
<evidence type="ECO:0000313" key="3">
    <source>
        <dbReference type="EMBL" id="TID21771.1"/>
    </source>
</evidence>
<keyword evidence="4" id="KW-1185">Reference proteome</keyword>
<feature type="compositionally biased region" description="Low complexity" evidence="1">
    <location>
        <begin position="195"/>
        <end position="208"/>
    </location>
</feature>
<evidence type="ECO:0000313" key="4">
    <source>
        <dbReference type="Proteomes" id="UP000298493"/>
    </source>
</evidence>
<evidence type="ECO:0000256" key="1">
    <source>
        <dbReference type="SAM" id="MobiDB-lite"/>
    </source>
</evidence>
<reference evidence="3 4" key="1">
    <citation type="submission" date="2019-04" db="EMBL/GenBank/DDBJ databases">
        <title>High contiguity whole genome sequence and gene annotation resource for two Venturia nashicola isolates.</title>
        <authorList>
            <person name="Prokchorchik M."/>
            <person name="Won K."/>
            <person name="Lee Y."/>
            <person name="Choi E.D."/>
            <person name="Segonzac C."/>
            <person name="Sohn K.H."/>
        </authorList>
    </citation>
    <scope>NUCLEOTIDE SEQUENCE [LARGE SCALE GENOMIC DNA]</scope>
    <source>
        <strain evidence="3 4">PRI2</strain>
    </source>
</reference>
<feature type="transmembrane region" description="Helical" evidence="2">
    <location>
        <begin position="94"/>
        <end position="116"/>
    </location>
</feature>
<feature type="region of interest" description="Disordered" evidence="1">
    <location>
        <begin position="237"/>
        <end position="266"/>
    </location>
</feature>
<feature type="compositionally biased region" description="Basic and acidic residues" evidence="1">
    <location>
        <begin position="237"/>
        <end position="252"/>
    </location>
</feature>
<keyword evidence="2" id="KW-0472">Membrane</keyword>
<comment type="caution">
    <text evidence="3">The sequence shown here is derived from an EMBL/GenBank/DDBJ whole genome shotgun (WGS) entry which is preliminary data.</text>
</comment>